<keyword evidence="2 5" id="KW-0678">Repressor</keyword>
<dbReference type="HAMAP" id="MF_00167">
    <property type="entry name" value="CsrA"/>
    <property type="match status" value="1"/>
</dbReference>
<dbReference type="GO" id="GO:0006109">
    <property type="term" value="P:regulation of carbohydrate metabolic process"/>
    <property type="evidence" value="ECO:0007669"/>
    <property type="project" value="InterPro"/>
</dbReference>
<dbReference type="NCBIfam" id="TIGR00202">
    <property type="entry name" value="csrA"/>
    <property type="match status" value="1"/>
</dbReference>
<dbReference type="SUPFAM" id="SSF117130">
    <property type="entry name" value="CsrA-like"/>
    <property type="match status" value="1"/>
</dbReference>
<evidence type="ECO:0000256" key="2">
    <source>
        <dbReference type="ARBA" id="ARBA00022491"/>
    </source>
</evidence>
<name>A0AA95I4I0_9BACL</name>
<dbReference type="GO" id="GO:1902208">
    <property type="term" value="P:regulation of bacterial-type flagellum assembly"/>
    <property type="evidence" value="ECO:0007669"/>
    <property type="project" value="UniProtKB-UniRule"/>
</dbReference>
<dbReference type="FunFam" id="2.60.40.4380:FF:000002">
    <property type="entry name" value="Translational regulator CsrA"/>
    <property type="match status" value="1"/>
</dbReference>
<organism evidence="6 7">
    <name type="scientific">Paenibacillus woosongensis</name>
    <dbReference type="NCBI Taxonomy" id="307580"/>
    <lineage>
        <taxon>Bacteria</taxon>
        <taxon>Bacillati</taxon>
        <taxon>Bacillota</taxon>
        <taxon>Bacilli</taxon>
        <taxon>Bacillales</taxon>
        <taxon>Paenibacillaceae</taxon>
        <taxon>Paenibacillus</taxon>
    </lineage>
</organism>
<protein>
    <recommendedName>
        <fullName evidence="5">Translational regulator CsrA</fullName>
    </recommendedName>
</protein>
<accession>A0AA95I4I0</accession>
<gene>
    <name evidence="5 6" type="primary">csrA</name>
    <name evidence="6" type="ORF">QNH46_22135</name>
</gene>
<keyword evidence="4 5" id="KW-0694">RNA-binding</keyword>
<dbReference type="RefSeq" id="WP_283926043.1">
    <property type="nucleotide sequence ID" value="NZ_CP126084.1"/>
</dbReference>
<reference evidence="6" key="1">
    <citation type="submission" date="2023-05" db="EMBL/GenBank/DDBJ databases">
        <title>Comparative genomics of Bacillaceae isolates and their secondary metabolite potential.</title>
        <authorList>
            <person name="Song L."/>
            <person name="Nielsen L.J."/>
            <person name="Mohite O."/>
            <person name="Xu X."/>
            <person name="Weber T."/>
            <person name="Kovacs A.T."/>
        </authorList>
    </citation>
    <scope>NUCLEOTIDE SEQUENCE</scope>
    <source>
        <strain evidence="6">B2_4</strain>
    </source>
</reference>
<dbReference type="PANTHER" id="PTHR34984:SF1">
    <property type="entry name" value="CARBON STORAGE REGULATOR"/>
    <property type="match status" value="1"/>
</dbReference>
<dbReference type="KEGG" id="pwn:QNH46_22135"/>
<sequence>MLILSRNKGQKIIIDHNIVISVVEVSGDQVRIGIEAPADVSIYREEIYDAIQEQNKEAVLQSDNVQELLRNVSPYKKN</sequence>
<dbReference type="Gene3D" id="2.60.40.4380">
    <property type="entry name" value="Translational regulator CsrA"/>
    <property type="match status" value="1"/>
</dbReference>
<proteinExistence type="inferred from homology"/>
<dbReference type="Proteomes" id="UP001177943">
    <property type="component" value="Chromosome"/>
</dbReference>
<dbReference type="EMBL" id="CP126084">
    <property type="protein sequence ID" value="WHX48721.1"/>
    <property type="molecule type" value="Genomic_DNA"/>
</dbReference>
<dbReference type="GO" id="GO:0045947">
    <property type="term" value="P:negative regulation of translational initiation"/>
    <property type="evidence" value="ECO:0007669"/>
    <property type="project" value="UniProtKB-UniRule"/>
</dbReference>
<evidence type="ECO:0000256" key="4">
    <source>
        <dbReference type="ARBA" id="ARBA00022884"/>
    </source>
</evidence>
<keyword evidence="5" id="KW-1005">Bacterial flagellum biogenesis</keyword>
<evidence type="ECO:0000256" key="3">
    <source>
        <dbReference type="ARBA" id="ARBA00022845"/>
    </source>
</evidence>
<dbReference type="InterPro" id="IPR003751">
    <property type="entry name" value="CsrA"/>
</dbReference>
<comment type="similarity">
    <text evidence="5">Belongs to the CsrA/RsmA family.</text>
</comment>
<evidence type="ECO:0000256" key="5">
    <source>
        <dbReference type="HAMAP-Rule" id="MF_00167"/>
    </source>
</evidence>
<evidence type="ECO:0000313" key="7">
    <source>
        <dbReference type="Proteomes" id="UP001177943"/>
    </source>
</evidence>
<dbReference type="GO" id="GO:0048027">
    <property type="term" value="F:mRNA 5'-UTR binding"/>
    <property type="evidence" value="ECO:0007669"/>
    <property type="project" value="UniProtKB-UniRule"/>
</dbReference>
<evidence type="ECO:0000313" key="6">
    <source>
        <dbReference type="EMBL" id="WHX48721.1"/>
    </source>
</evidence>
<dbReference type="GO" id="GO:0005829">
    <property type="term" value="C:cytosol"/>
    <property type="evidence" value="ECO:0007669"/>
    <property type="project" value="TreeGrafter"/>
</dbReference>
<dbReference type="Pfam" id="PF02599">
    <property type="entry name" value="CsrA"/>
    <property type="match status" value="1"/>
</dbReference>
<keyword evidence="3 5" id="KW-0810">Translation regulation</keyword>
<comment type="function">
    <text evidence="5">A translational regulator that binds mRNA to regulate translation initiation and/or mRNA stability. Usually binds in the 5'-UTR at or near the Shine-Dalgarno sequence preventing ribosome-binding, thus repressing translation. Its main target seems to be the major flagellin gene, while its function is anatagonized by FliW.</text>
</comment>
<dbReference type="GO" id="GO:0044781">
    <property type="term" value="P:bacterial-type flagellum organization"/>
    <property type="evidence" value="ECO:0007669"/>
    <property type="project" value="UniProtKB-KW"/>
</dbReference>
<dbReference type="AlphaFoldDB" id="A0AA95I4I0"/>
<comment type="subunit">
    <text evidence="5">Homodimer; the beta-strands of each monomer intercalate to form a hydrophobic core, while the alpha-helices form wings that extend away from the core.</text>
</comment>
<dbReference type="InterPro" id="IPR036107">
    <property type="entry name" value="CsrA_sf"/>
</dbReference>
<comment type="subcellular location">
    <subcellularLocation>
        <location evidence="5">Cytoplasm</location>
    </subcellularLocation>
</comment>
<evidence type="ECO:0000256" key="1">
    <source>
        <dbReference type="ARBA" id="ARBA00022490"/>
    </source>
</evidence>
<dbReference type="NCBIfam" id="NF002469">
    <property type="entry name" value="PRK01712.1"/>
    <property type="match status" value="1"/>
</dbReference>
<dbReference type="GO" id="GO:0006402">
    <property type="term" value="P:mRNA catabolic process"/>
    <property type="evidence" value="ECO:0007669"/>
    <property type="project" value="InterPro"/>
</dbReference>
<keyword evidence="1 5" id="KW-0963">Cytoplasm</keyword>
<dbReference type="PANTHER" id="PTHR34984">
    <property type="entry name" value="CARBON STORAGE REGULATOR"/>
    <property type="match status" value="1"/>
</dbReference>